<keyword evidence="2" id="KW-0539">Nucleus</keyword>
<dbReference type="InterPro" id="IPR027968">
    <property type="entry name" value="JHY"/>
</dbReference>
<dbReference type="PANTHER" id="PTHR12509:SF8">
    <property type="entry name" value="SPERMATOGENESIS-ASSOCIATED PROTEIN 4"/>
    <property type="match status" value="1"/>
</dbReference>
<evidence type="ECO:0000313" key="8">
    <source>
        <dbReference type="Proteomes" id="UP000822688"/>
    </source>
</evidence>
<comment type="function">
    <text evidence="3">May play a role in apoptosis regulation.</text>
</comment>
<evidence type="ECO:0000256" key="3">
    <source>
        <dbReference type="ARBA" id="ARBA00058372"/>
    </source>
</evidence>
<dbReference type="Pfam" id="PF06294">
    <property type="entry name" value="CH_2"/>
    <property type="match status" value="1"/>
</dbReference>
<dbReference type="InterPro" id="IPR036872">
    <property type="entry name" value="CH_dom_sf"/>
</dbReference>
<evidence type="ECO:0000256" key="1">
    <source>
        <dbReference type="ARBA" id="ARBA00004123"/>
    </source>
</evidence>
<dbReference type="Gene3D" id="1.10.418.10">
    <property type="entry name" value="Calponin-like domain"/>
    <property type="match status" value="1"/>
</dbReference>
<dbReference type="FunFam" id="1.10.418.10:FF:000061">
    <property type="entry name" value="Spermatogenesis associated 4"/>
    <property type="match status" value="1"/>
</dbReference>
<feature type="compositionally biased region" description="Basic and acidic residues" evidence="5">
    <location>
        <begin position="272"/>
        <end position="302"/>
    </location>
</feature>
<gene>
    <name evidence="7" type="ORF">KC19_7G057600</name>
</gene>
<dbReference type="PANTHER" id="PTHR12509">
    <property type="entry name" value="SPERMATOGENESIS-ASSOCIATED 4-RELATED"/>
    <property type="match status" value="1"/>
</dbReference>
<evidence type="ECO:0000313" key="7">
    <source>
        <dbReference type="EMBL" id="KAG0566356.1"/>
    </source>
</evidence>
<protein>
    <recommendedName>
        <fullName evidence="4">Spermatogenesis-associated protein 4</fullName>
    </recommendedName>
</protein>
<dbReference type="GO" id="GO:0005930">
    <property type="term" value="C:axoneme"/>
    <property type="evidence" value="ECO:0007669"/>
    <property type="project" value="TreeGrafter"/>
</dbReference>
<feature type="domain" description="Calponin-homology (CH)" evidence="6">
    <location>
        <begin position="5"/>
        <end position="109"/>
    </location>
</feature>
<evidence type="ECO:0000256" key="5">
    <source>
        <dbReference type="SAM" id="MobiDB-lite"/>
    </source>
</evidence>
<reference evidence="7" key="1">
    <citation type="submission" date="2020-06" db="EMBL/GenBank/DDBJ databases">
        <title>WGS assembly of Ceratodon purpureus strain R40.</title>
        <authorList>
            <person name="Carey S.B."/>
            <person name="Jenkins J."/>
            <person name="Shu S."/>
            <person name="Lovell J.T."/>
            <person name="Sreedasyam A."/>
            <person name="Maumus F."/>
            <person name="Tiley G.P."/>
            <person name="Fernandez-Pozo N."/>
            <person name="Barry K."/>
            <person name="Chen C."/>
            <person name="Wang M."/>
            <person name="Lipzen A."/>
            <person name="Daum C."/>
            <person name="Saski C.A."/>
            <person name="Payton A.C."/>
            <person name="Mcbreen J.C."/>
            <person name="Conrad R.E."/>
            <person name="Kollar L.M."/>
            <person name="Olsson S."/>
            <person name="Huttunen S."/>
            <person name="Landis J.B."/>
            <person name="Wickett N.J."/>
            <person name="Johnson M.G."/>
            <person name="Rensing S.A."/>
            <person name="Grimwood J."/>
            <person name="Schmutz J."/>
            <person name="Mcdaniel S.F."/>
        </authorList>
    </citation>
    <scope>NUCLEOTIDE SEQUENCE</scope>
    <source>
        <strain evidence="7">R40</strain>
    </source>
</reference>
<evidence type="ECO:0000259" key="6">
    <source>
        <dbReference type="PROSITE" id="PS50021"/>
    </source>
</evidence>
<proteinExistence type="predicted"/>
<dbReference type="Proteomes" id="UP000822688">
    <property type="component" value="Chromosome 7"/>
</dbReference>
<comment type="subcellular location">
    <subcellularLocation>
        <location evidence="1">Nucleus</location>
    </subcellularLocation>
</comment>
<dbReference type="GO" id="GO:0005634">
    <property type="term" value="C:nucleus"/>
    <property type="evidence" value="ECO:0007669"/>
    <property type="project" value="UniProtKB-SubCell"/>
</dbReference>
<dbReference type="InterPro" id="IPR010441">
    <property type="entry name" value="CH_2"/>
</dbReference>
<evidence type="ECO:0000256" key="2">
    <source>
        <dbReference type="ARBA" id="ARBA00023242"/>
    </source>
</evidence>
<dbReference type="SUPFAM" id="SSF47576">
    <property type="entry name" value="Calponin-homology domain, CH-domain"/>
    <property type="match status" value="1"/>
</dbReference>
<dbReference type="PROSITE" id="PS50021">
    <property type="entry name" value="CH"/>
    <property type="match status" value="1"/>
</dbReference>
<dbReference type="GO" id="GO:0051493">
    <property type="term" value="P:regulation of cytoskeleton organization"/>
    <property type="evidence" value="ECO:0007669"/>
    <property type="project" value="TreeGrafter"/>
</dbReference>
<sequence>MGGNTGVRRDVLRWLVALNLSFPIKNIKRDFSNGFLVAEIFSRYFPHDIQMHSYDYGTKMEKKRDNWTQLQKFFKKRSFVVMKDEIETIISCQTPDGAGPLLERMYKFLTMKRCKPEEAEAEKKEKQQEIQQDWKATSELATIPSVPVSARVDFSQFTRVSDVEGNPIGISNLTSTTISAVNNGAERTSLVCSCIRKGDSHGPPCFNPGCQHFISVSNSFYSIQRETLEQVPGHQNGSGVLLPLQSNVSFSSCGGYNQFNDETDNSPPRSPKMIDCRDENQEKDQDKGRLSAVERARQREGGVHPGSQQKILNGDHIETIKPGSKTTSDVALAFRSPHRQRKFKQYTISDYRRQQTAACVQLGKLGPDLEDEELGEKREKLERMKEFGRVVRSCNTAQVNVPKKAKTPPLSKRQKALEFAATVPKPKVKKVEVEKPPTPEKNHHQLSELQILEAKHAADRQHVEAMRRELEIFLR</sequence>
<dbReference type="GO" id="GO:0008017">
    <property type="term" value="F:microtubule binding"/>
    <property type="evidence" value="ECO:0007669"/>
    <property type="project" value="TreeGrafter"/>
</dbReference>
<comment type="caution">
    <text evidence="7">The sequence shown here is derived from an EMBL/GenBank/DDBJ whole genome shotgun (WGS) entry which is preliminary data.</text>
</comment>
<dbReference type="OrthoDB" id="62528at2759"/>
<name>A0A8T0H378_CERPU</name>
<keyword evidence="8" id="KW-1185">Reference proteome</keyword>
<dbReference type="InterPro" id="IPR052111">
    <property type="entry name" value="Spermatogenesis_Ciliary_MAP"/>
</dbReference>
<feature type="region of interest" description="Disordered" evidence="5">
    <location>
        <begin position="258"/>
        <end position="324"/>
    </location>
</feature>
<dbReference type="InterPro" id="IPR001715">
    <property type="entry name" value="CH_dom"/>
</dbReference>
<organism evidence="7 8">
    <name type="scientific">Ceratodon purpureus</name>
    <name type="common">Fire moss</name>
    <name type="synonym">Dicranum purpureum</name>
    <dbReference type="NCBI Taxonomy" id="3225"/>
    <lineage>
        <taxon>Eukaryota</taxon>
        <taxon>Viridiplantae</taxon>
        <taxon>Streptophyta</taxon>
        <taxon>Embryophyta</taxon>
        <taxon>Bryophyta</taxon>
        <taxon>Bryophytina</taxon>
        <taxon>Bryopsida</taxon>
        <taxon>Dicranidae</taxon>
        <taxon>Pseudoditrichales</taxon>
        <taxon>Ditrichaceae</taxon>
        <taxon>Ceratodon</taxon>
    </lineage>
</organism>
<accession>A0A8T0H378</accession>
<dbReference type="Pfam" id="PF15261">
    <property type="entry name" value="JHY"/>
    <property type="match status" value="1"/>
</dbReference>
<evidence type="ECO:0000256" key="4">
    <source>
        <dbReference type="ARBA" id="ARBA00071322"/>
    </source>
</evidence>
<dbReference type="AlphaFoldDB" id="A0A8T0H378"/>
<dbReference type="EMBL" id="CM026428">
    <property type="protein sequence ID" value="KAG0566356.1"/>
    <property type="molecule type" value="Genomic_DNA"/>
</dbReference>